<dbReference type="RefSeq" id="WP_142833418.1">
    <property type="nucleotide sequence ID" value="NZ_VFSV01000004.1"/>
</dbReference>
<dbReference type="AlphaFoldDB" id="A0A547Q8Z1"/>
<dbReference type="Proteomes" id="UP000318590">
    <property type="component" value="Unassembled WGS sequence"/>
</dbReference>
<dbReference type="Gene3D" id="3.60.21.10">
    <property type="match status" value="1"/>
</dbReference>
<dbReference type="OrthoDB" id="651281at2"/>
<reference evidence="6 7" key="1">
    <citation type="submission" date="2019-06" db="EMBL/GenBank/DDBJ databases">
        <title>Paenimaribius caenipelagi gen. nov., sp. nov., isolated from a tidal flat.</title>
        <authorList>
            <person name="Yoon J.-H."/>
        </authorList>
    </citation>
    <scope>NUCLEOTIDE SEQUENCE [LARGE SCALE GENOMIC DNA]</scope>
    <source>
        <strain evidence="6 7">JBTF-M29</strain>
    </source>
</reference>
<name>A0A547Q8Z1_9RHOB</name>
<sequence>MARILHLTDLHLVSNGQHASQVLDTPALVRGAVDQIQKRMDQIGPLDAVLVTGDLTDDGGVDSTALARLELERFRLPLMVVPGNHDARDPLRAVFGDLPGMPKDGLIDWVRDIGDTRIIGLDTLVEGQGGGRLRPESLDHLAHALDGAGSGPVVVALHHPPLRTGICFMDAIALENPGDLATVLAPFKGHLRIVAGHVHGVYQSTLASHPVVTAPSLCSAFALDRRTDAPVGFYAGPTGFAVLDTGPDDLWTAIPLHHGDGIFPF</sequence>
<feature type="domain" description="Calcineurin-like phosphoesterase" evidence="5">
    <location>
        <begin position="3"/>
        <end position="199"/>
    </location>
</feature>
<evidence type="ECO:0000256" key="1">
    <source>
        <dbReference type="ARBA" id="ARBA00022723"/>
    </source>
</evidence>
<evidence type="ECO:0000313" key="7">
    <source>
        <dbReference type="Proteomes" id="UP000318590"/>
    </source>
</evidence>
<dbReference type="PANTHER" id="PTHR42988">
    <property type="entry name" value="PHOSPHOHYDROLASE"/>
    <property type="match status" value="1"/>
</dbReference>
<dbReference type="InterPro" id="IPR004843">
    <property type="entry name" value="Calcineurin-like_PHP"/>
</dbReference>
<organism evidence="6 7">
    <name type="scientific">Palleronia caenipelagi</name>
    <dbReference type="NCBI Taxonomy" id="2489174"/>
    <lineage>
        <taxon>Bacteria</taxon>
        <taxon>Pseudomonadati</taxon>
        <taxon>Pseudomonadota</taxon>
        <taxon>Alphaproteobacteria</taxon>
        <taxon>Rhodobacterales</taxon>
        <taxon>Roseobacteraceae</taxon>
        <taxon>Palleronia</taxon>
    </lineage>
</organism>
<keyword evidence="2" id="KW-0378">Hydrolase</keyword>
<dbReference type="PANTHER" id="PTHR42988:SF2">
    <property type="entry name" value="CYCLIC NUCLEOTIDE PHOSPHODIESTERASE CBUA0032-RELATED"/>
    <property type="match status" value="1"/>
</dbReference>
<evidence type="ECO:0000256" key="4">
    <source>
        <dbReference type="ARBA" id="ARBA00025742"/>
    </source>
</evidence>
<dbReference type="SUPFAM" id="SSF56300">
    <property type="entry name" value="Metallo-dependent phosphatases"/>
    <property type="match status" value="1"/>
</dbReference>
<comment type="caution">
    <text evidence="6">The sequence shown here is derived from an EMBL/GenBank/DDBJ whole genome shotgun (WGS) entry which is preliminary data.</text>
</comment>
<comment type="similarity">
    <text evidence="4">Belongs to the cyclic nucleotide phosphodiesterase class-III family.</text>
</comment>
<protein>
    <submittedName>
        <fullName evidence="6">Phosphodiesterase</fullName>
    </submittedName>
</protein>
<proteinExistence type="inferred from homology"/>
<evidence type="ECO:0000256" key="3">
    <source>
        <dbReference type="ARBA" id="ARBA00023004"/>
    </source>
</evidence>
<evidence type="ECO:0000313" key="6">
    <source>
        <dbReference type="EMBL" id="TRD22838.1"/>
    </source>
</evidence>
<evidence type="ECO:0000256" key="2">
    <source>
        <dbReference type="ARBA" id="ARBA00022801"/>
    </source>
</evidence>
<keyword evidence="7" id="KW-1185">Reference proteome</keyword>
<gene>
    <name evidence="6" type="ORF">FEV53_03435</name>
</gene>
<evidence type="ECO:0000259" key="5">
    <source>
        <dbReference type="Pfam" id="PF00149"/>
    </source>
</evidence>
<accession>A0A547Q8Z1</accession>
<keyword evidence="1" id="KW-0479">Metal-binding</keyword>
<dbReference type="InterPro" id="IPR029052">
    <property type="entry name" value="Metallo-depent_PP-like"/>
</dbReference>
<dbReference type="GO" id="GO:0016787">
    <property type="term" value="F:hydrolase activity"/>
    <property type="evidence" value="ECO:0007669"/>
    <property type="project" value="UniProtKB-KW"/>
</dbReference>
<keyword evidence="3" id="KW-0408">Iron</keyword>
<dbReference type="Pfam" id="PF00149">
    <property type="entry name" value="Metallophos"/>
    <property type="match status" value="1"/>
</dbReference>
<dbReference type="GO" id="GO:0046872">
    <property type="term" value="F:metal ion binding"/>
    <property type="evidence" value="ECO:0007669"/>
    <property type="project" value="UniProtKB-KW"/>
</dbReference>
<dbReference type="InterPro" id="IPR050884">
    <property type="entry name" value="CNP_phosphodiesterase-III"/>
</dbReference>
<dbReference type="EMBL" id="VFSV01000004">
    <property type="protein sequence ID" value="TRD22838.1"/>
    <property type="molecule type" value="Genomic_DNA"/>
</dbReference>